<dbReference type="EMBL" id="SKFH01000001">
    <property type="protein sequence ID" value="TCZ74723.1"/>
    <property type="molecule type" value="Genomic_DNA"/>
</dbReference>
<keyword evidence="2" id="KW-0472">Membrane</keyword>
<gene>
    <name evidence="8" type="ORF">E0486_00015</name>
</gene>
<dbReference type="Pfam" id="PF13620">
    <property type="entry name" value="CarboxypepD_reg"/>
    <property type="match status" value="1"/>
</dbReference>
<feature type="signal peptide" evidence="5">
    <location>
        <begin position="1"/>
        <end position="19"/>
    </location>
</feature>
<dbReference type="Gene3D" id="2.40.170.20">
    <property type="entry name" value="TonB-dependent receptor, beta-barrel domain"/>
    <property type="match status" value="1"/>
</dbReference>
<evidence type="ECO:0000259" key="6">
    <source>
        <dbReference type="Pfam" id="PF07715"/>
    </source>
</evidence>
<evidence type="ECO:0000256" key="1">
    <source>
        <dbReference type="ARBA" id="ARBA00004442"/>
    </source>
</evidence>
<dbReference type="Pfam" id="PF07715">
    <property type="entry name" value="Plug"/>
    <property type="match status" value="1"/>
</dbReference>
<dbReference type="InterPro" id="IPR036942">
    <property type="entry name" value="Beta-barrel_TonB_sf"/>
</dbReference>
<comment type="caution">
    <text evidence="8">The sequence shown here is derived from an EMBL/GenBank/DDBJ whole genome shotgun (WGS) entry which is preliminary data.</text>
</comment>
<sequence>MRSVLLSSLFTLGAFAANAQVAGRVQDESGKAIAGVTVSLLRDSATVKLAVSSADGSFAFPAPPSGRYRVQASHVGFAPAASAPFEIAQSPVQLPAFRLSAASAELKGVTVAARKPVVEVRADKMVVNVEGTINATGNDALELLRKSPGVQVDKDDNLALAGKNGVQVYIDGRPTPLTGTDLSNYLKTLQSNQIESIEIITNPSARYEAAGNAGIINIRLKKNKNFGTNGSVNAGYSVAYYSKYNGGLSLNYRNKAVNLYGNYNYNYSRNHNTLSLYRSIPDTIFDQQGRTQFSNQSHGFKAGADLTLSKRHSVGLMVNGNLAAPSIDMNGSTPIIVSNSGVVNRILASESHNEMKRNNINANGNYTYTGTKGRSLVVNADYGYYDISTDQRQPNWTYAPDGKTLRSYSAIHSISPTRIDISSLKADWEQDLYKGKLGVGGKTAFTTSDNDFRRYDASTATEQYDYNRSNRFRYEEQIHAGYVTYNRQLKGVMVQGGLRVEHTAGTGRSEGRTPASGGYLPTHSEFSRNYTDFFPSAAVTFNKNPMKVWNVTYSRRIDRPAYQDLNPFEFQLDSFSYSKGNINLRPQYTNSVGISHTYHYKLTAALNYSHVTDMLAQQIDRKGSASYMTKQNLATQDVVSLNVSYPFMYKSFMSFVNVSSNYSKYHSPATASGPAVSLDAFGLTAFAQNSLKFGKKKDWTGEVTAFYNAPTVYQGLFRARAMGSADIGVQKTILKGQGTVKASVSDVFRTLQFRGYSDYNGQRTDVAARWESRQFKLNLTWRFGNNQVKAAKQRAGGAEEELKRTQSGNGGMGIGG</sequence>
<feature type="domain" description="Outer membrane protein beta-barrel" evidence="7">
    <location>
        <begin position="371"/>
        <end position="781"/>
    </location>
</feature>
<dbReference type="InterPro" id="IPR037066">
    <property type="entry name" value="Plug_dom_sf"/>
</dbReference>
<dbReference type="InterPro" id="IPR013784">
    <property type="entry name" value="Carb-bd-like_fold"/>
</dbReference>
<comment type="subcellular location">
    <subcellularLocation>
        <location evidence="1">Cell outer membrane</location>
    </subcellularLocation>
</comment>
<keyword evidence="3" id="KW-0998">Cell outer membrane</keyword>
<protein>
    <submittedName>
        <fullName evidence="8">TonB-dependent receptor</fullName>
    </submittedName>
</protein>
<dbReference type="Pfam" id="PF14905">
    <property type="entry name" value="OMP_b-brl_3"/>
    <property type="match status" value="1"/>
</dbReference>
<name>A0A4R4E732_9BACT</name>
<dbReference type="AlphaFoldDB" id="A0A4R4E732"/>
<accession>A0A4R4E732</accession>
<feature type="chain" id="PRO_5020569768" evidence="5">
    <location>
        <begin position="20"/>
        <end position="816"/>
    </location>
</feature>
<evidence type="ECO:0000256" key="2">
    <source>
        <dbReference type="ARBA" id="ARBA00023136"/>
    </source>
</evidence>
<evidence type="ECO:0000256" key="5">
    <source>
        <dbReference type="SAM" id="SignalP"/>
    </source>
</evidence>
<dbReference type="SUPFAM" id="SSF56935">
    <property type="entry name" value="Porins"/>
    <property type="match status" value="1"/>
</dbReference>
<dbReference type="SUPFAM" id="SSF49452">
    <property type="entry name" value="Starch-binding domain-like"/>
    <property type="match status" value="1"/>
</dbReference>
<evidence type="ECO:0000256" key="4">
    <source>
        <dbReference type="SAM" id="MobiDB-lite"/>
    </source>
</evidence>
<dbReference type="Gene3D" id="2.170.130.10">
    <property type="entry name" value="TonB-dependent receptor, plug domain"/>
    <property type="match status" value="1"/>
</dbReference>
<keyword evidence="5" id="KW-0732">Signal</keyword>
<keyword evidence="8" id="KW-0675">Receptor</keyword>
<evidence type="ECO:0000259" key="7">
    <source>
        <dbReference type="Pfam" id="PF14905"/>
    </source>
</evidence>
<evidence type="ECO:0000256" key="3">
    <source>
        <dbReference type="ARBA" id="ARBA00023237"/>
    </source>
</evidence>
<evidence type="ECO:0000313" key="9">
    <source>
        <dbReference type="Proteomes" id="UP000295164"/>
    </source>
</evidence>
<dbReference type="Proteomes" id="UP000295164">
    <property type="component" value="Unassembled WGS sequence"/>
</dbReference>
<dbReference type="OrthoDB" id="905812at2"/>
<dbReference type="GO" id="GO:0030246">
    <property type="term" value="F:carbohydrate binding"/>
    <property type="evidence" value="ECO:0007669"/>
    <property type="project" value="InterPro"/>
</dbReference>
<organism evidence="8 9">
    <name type="scientific">Flaviaesturariibacter aridisoli</name>
    <dbReference type="NCBI Taxonomy" id="2545761"/>
    <lineage>
        <taxon>Bacteria</taxon>
        <taxon>Pseudomonadati</taxon>
        <taxon>Bacteroidota</taxon>
        <taxon>Chitinophagia</taxon>
        <taxon>Chitinophagales</taxon>
        <taxon>Chitinophagaceae</taxon>
        <taxon>Flaviaestuariibacter</taxon>
    </lineage>
</organism>
<feature type="domain" description="TonB-dependent receptor plug" evidence="6">
    <location>
        <begin position="135"/>
        <end position="214"/>
    </location>
</feature>
<dbReference type="InterPro" id="IPR012910">
    <property type="entry name" value="Plug_dom"/>
</dbReference>
<dbReference type="GO" id="GO:0009279">
    <property type="term" value="C:cell outer membrane"/>
    <property type="evidence" value="ECO:0007669"/>
    <property type="project" value="UniProtKB-SubCell"/>
</dbReference>
<dbReference type="Gene3D" id="2.60.40.1120">
    <property type="entry name" value="Carboxypeptidase-like, regulatory domain"/>
    <property type="match status" value="1"/>
</dbReference>
<reference evidence="8 9" key="1">
    <citation type="submission" date="2019-03" db="EMBL/GenBank/DDBJ databases">
        <authorList>
            <person name="Kim M.K.M."/>
        </authorList>
    </citation>
    <scope>NUCLEOTIDE SEQUENCE [LARGE SCALE GENOMIC DNA]</scope>
    <source>
        <strain evidence="8 9">17J68-15</strain>
    </source>
</reference>
<evidence type="ECO:0000313" key="8">
    <source>
        <dbReference type="EMBL" id="TCZ74723.1"/>
    </source>
</evidence>
<dbReference type="PANTHER" id="PTHR40980">
    <property type="entry name" value="PLUG DOMAIN-CONTAINING PROTEIN"/>
    <property type="match status" value="1"/>
</dbReference>
<dbReference type="PANTHER" id="PTHR40980:SF4">
    <property type="entry name" value="TONB-DEPENDENT RECEPTOR-LIKE BETA-BARREL DOMAIN-CONTAINING PROTEIN"/>
    <property type="match status" value="1"/>
</dbReference>
<dbReference type="InterPro" id="IPR041700">
    <property type="entry name" value="OMP_b-brl_3"/>
</dbReference>
<feature type="region of interest" description="Disordered" evidence="4">
    <location>
        <begin position="794"/>
        <end position="816"/>
    </location>
</feature>
<proteinExistence type="predicted"/>
<dbReference type="RefSeq" id="WP_131850079.1">
    <property type="nucleotide sequence ID" value="NZ_SKFH01000001.1"/>
</dbReference>
<keyword evidence="9" id="KW-1185">Reference proteome</keyword>